<dbReference type="InParanoid" id="A5DJK2"/>
<dbReference type="InterPro" id="IPR036249">
    <property type="entry name" value="Thioredoxin-like_sf"/>
</dbReference>
<proteinExistence type="predicted"/>
<dbReference type="OrthoDB" id="10253744at2759"/>
<dbReference type="RefSeq" id="XP_001484072.2">
    <property type="nucleotide sequence ID" value="XM_001484022.1"/>
</dbReference>
<dbReference type="eggNOG" id="ENOG502QT0V">
    <property type="taxonomic scope" value="Eukaryota"/>
</dbReference>
<dbReference type="VEuPathDB" id="FungiDB:PGUG_03453"/>
<name>A5DJK2_PICGU</name>
<accession>A5DJK2</accession>
<dbReference type="EMBL" id="CH408158">
    <property type="protein sequence ID" value="EDK39355.2"/>
    <property type="molecule type" value="Genomic_DNA"/>
</dbReference>
<dbReference type="PANTHER" id="PTHR31902">
    <property type="entry name" value="ACTIN PATCHES DISTAL PROTEIN 1"/>
    <property type="match status" value="1"/>
</dbReference>
<dbReference type="GO" id="GO:0005829">
    <property type="term" value="C:cytosol"/>
    <property type="evidence" value="ECO:0007669"/>
    <property type="project" value="EnsemblFungi"/>
</dbReference>
<dbReference type="FunCoup" id="A5DJK2">
    <property type="interactions" value="47"/>
</dbReference>
<dbReference type="AlphaFoldDB" id="A5DJK2"/>
<reference evidence="1 2" key="1">
    <citation type="journal article" date="2009" name="Nature">
        <title>Evolution of pathogenicity and sexual reproduction in eight Candida genomes.</title>
        <authorList>
            <person name="Butler G."/>
            <person name="Rasmussen M.D."/>
            <person name="Lin M.F."/>
            <person name="Santos M.A."/>
            <person name="Sakthikumar S."/>
            <person name="Munro C.A."/>
            <person name="Rheinbay E."/>
            <person name="Grabherr M."/>
            <person name="Forche A."/>
            <person name="Reedy J.L."/>
            <person name="Agrafioti I."/>
            <person name="Arnaud M.B."/>
            <person name="Bates S."/>
            <person name="Brown A.J."/>
            <person name="Brunke S."/>
            <person name="Costanzo M.C."/>
            <person name="Fitzpatrick D.A."/>
            <person name="de Groot P.W."/>
            <person name="Harris D."/>
            <person name="Hoyer L.L."/>
            <person name="Hube B."/>
            <person name="Klis F.M."/>
            <person name="Kodira C."/>
            <person name="Lennard N."/>
            <person name="Logue M.E."/>
            <person name="Martin R."/>
            <person name="Neiman A.M."/>
            <person name="Nikolaou E."/>
            <person name="Quail M.A."/>
            <person name="Quinn J."/>
            <person name="Santos M.C."/>
            <person name="Schmitzberger F.F."/>
            <person name="Sherlock G."/>
            <person name="Shah P."/>
            <person name="Silverstein K.A."/>
            <person name="Skrzypek M.S."/>
            <person name="Soll D."/>
            <person name="Staggs R."/>
            <person name="Stansfield I."/>
            <person name="Stumpf M.P."/>
            <person name="Sudbery P.E."/>
            <person name="Srikantha T."/>
            <person name="Zeng Q."/>
            <person name="Berman J."/>
            <person name="Berriman M."/>
            <person name="Heitman J."/>
            <person name="Gow N.A."/>
            <person name="Lorenz M.C."/>
            <person name="Birren B.W."/>
            <person name="Kellis M."/>
            <person name="Cuomo C.A."/>
        </authorList>
    </citation>
    <scope>NUCLEOTIDE SEQUENCE [LARGE SCALE GENOMIC DNA]</scope>
    <source>
        <strain evidence="2">ATCC 6260 / CBS 566 / DSM 6381 / JCM 1539 / NBRC 10279 / NRRL Y-324</strain>
    </source>
</reference>
<dbReference type="Proteomes" id="UP000001997">
    <property type="component" value="Unassembled WGS sequence"/>
</dbReference>
<evidence type="ECO:0000313" key="2">
    <source>
        <dbReference type="Proteomes" id="UP000001997"/>
    </source>
</evidence>
<gene>
    <name evidence="1" type="ORF">PGUG_03453</name>
</gene>
<dbReference type="STRING" id="294746.A5DJK2"/>
<keyword evidence="2" id="KW-1185">Reference proteome</keyword>
<dbReference type="Pfam" id="PF06999">
    <property type="entry name" value="Suc_Fer-like"/>
    <property type="match status" value="1"/>
</dbReference>
<dbReference type="GeneID" id="5125994"/>
<dbReference type="Gene3D" id="3.40.30.10">
    <property type="entry name" value="Glutaredoxin"/>
    <property type="match status" value="1"/>
</dbReference>
<dbReference type="KEGG" id="pgu:PGUG_03453"/>
<dbReference type="PANTHER" id="PTHR31902:SF14">
    <property type="entry name" value="ACTIN PATCHES DISTAL PROTEIN 1"/>
    <property type="match status" value="1"/>
</dbReference>
<sequence length="307" mass="34178">MNIAKGLFRKSVNTEALVKSKGFDVSECAEECSGCPTKYPSSVKIEYDGALWDSTKPYGLHLVVTTGKTDWPHDACSTSHTVAHQVSKWADSAKLTGLGSESDPSNTIKVSTSSIFSLNHEKSSDYDTNKIADILILPLFVWIRDVHESNAKEVLSKVIPDLVEAHVSGSKDPFKKEYPEFPEIKVVPDPSKAHVFLCSHRTRDKRCGVTAPIMKKEMDIHLRDLGLLRDFGEERPGGVHVSFINHVGGHKYSANVIIYLKESGKNIWLARCTPPNAVPIIDECIVNDGKVWPDKVRILQKFKPVDW</sequence>
<dbReference type="SUPFAM" id="SSF52833">
    <property type="entry name" value="Thioredoxin-like"/>
    <property type="match status" value="1"/>
</dbReference>
<dbReference type="HOGENOM" id="CLU_033921_1_0_1"/>
<organism evidence="1 2">
    <name type="scientific">Meyerozyma guilliermondii (strain ATCC 6260 / CBS 566 / DSM 6381 / JCM 1539 / NBRC 10279 / NRRL Y-324)</name>
    <name type="common">Yeast</name>
    <name type="synonym">Candida guilliermondii</name>
    <dbReference type="NCBI Taxonomy" id="294746"/>
    <lineage>
        <taxon>Eukaryota</taxon>
        <taxon>Fungi</taxon>
        <taxon>Dikarya</taxon>
        <taxon>Ascomycota</taxon>
        <taxon>Saccharomycotina</taxon>
        <taxon>Pichiomycetes</taxon>
        <taxon>Debaryomycetaceae</taxon>
        <taxon>Meyerozyma</taxon>
    </lineage>
</organism>
<evidence type="ECO:0000313" key="1">
    <source>
        <dbReference type="EMBL" id="EDK39355.2"/>
    </source>
</evidence>
<protein>
    <recommendedName>
        <fullName evidence="3">Actin patches distal protein 1</fullName>
    </recommendedName>
</protein>
<evidence type="ECO:0008006" key="3">
    <source>
        <dbReference type="Google" id="ProtNLM"/>
    </source>
</evidence>
<dbReference type="OMA" id="CTIKYPA"/>
<dbReference type="CDD" id="cd03062">
    <property type="entry name" value="TRX_Fd_Sucrase"/>
    <property type="match status" value="1"/>
</dbReference>
<dbReference type="InterPro" id="IPR009737">
    <property type="entry name" value="Aim32/Apd1-like"/>
</dbReference>